<dbReference type="KEGG" id="euc:EC1_04770"/>
<evidence type="ECO:0000313" key="4">
    <source>
        <dbReference type="Proteomes" id="UP000008801"/>
    </source>
</evidence>
<gene>
    <name evidence="3" type="ORF">EC1_04770</name>
</gene>
<dbReference type="PANTHER" id="PTHR30595:SF6">
    <property type="entry name" value="SCHLAFEN ALBA-2 DOMAIN-CONTAINING PROTEIN"/>
    <property type="match status" value="1"/>
</dbReference>
<dbReference type="Pfam" id="PF08279">
    <property type="entry name" value="HTH_11"/>
    <property type="match status" value="1"/>
</dbReference>
<dbReference type="InterPro" id="IPR007421">
    <property type="entry name" value="Schlafen_AlbA_2_dom"/>
</dbReference>
<proteinExistence type="predicted"/>
<dbReference type="Gene3D" id="3.30.565.60">
    <property type="match status" value="1"/>
</dbReference>
<accession>D4JD82</accession>
<dbReference type="AlphaFoldDB" id="D4JD82"/>
<dbReference type="Pfam" id="PF04326">
    <property type="entry name" value="SLFN_AlbA_2"/>
    <property type="match status" value="1"/>
</dbReference>
<protein>
    <submittedName>
        <fullName evidence="3">Predicted transcriptional regulator containing an HTH domain and an uncharacterized domain shared with the mammalian protein Schlafen</fullName>
        <ecNumber evidence="3">3.6.1.-</ecNumber>
    </submittedName>
</protein>
<dbReference type="InterPro" id="IPR036388">
    <property type="entry name" value="WH-like_DNA-bd_sf"/>
</dbReference>
<dbReference type="InterPro" id="IPR038461">
    <property type="entry name" value="Schlafen_AlbA_2_dom_sf"/>
</dbReference>
<dbReference type="PANTHER" id="PTHR30595">
    <property type="entry name" value="GLPR-RELATED TRANSCRIPTIONAL REPRESSOR"/>
    <property type="match status" value="1"/>
</dbReference>
<dbReference type="SUPFAM" id="SSF46785">
    <property type="entry name" value="Winged helix' DNA-binding domain"/>
    <property type="match status" value="1"/>
</dbReference>
<feature type="domain" description="Helix-turn-helix type 11" evidence="2">
    <location>
        <begin position="416"/>
        <end position="467"/>
    </location>
</feature>
<sequence>MAEESLFAGESKNIEYKVAVPKKSEKYMKTVVAFANGNGGKIVFGIDDKTLEIVGMDEDNIFKTLDAITNAISDSCEPRIRPDVTLQTVNDKTVIVVEILPGAMRPYYIKSEGMTEGTYMRVSGTTRPVEGYMLKELILEGQNRYFDSEPCGELQITDEDIQNFCKTMKETAIKNTWQNSEKAKIKDITKNTLLSWGILTEVQGEIFPTNAYALLTGQLRMQPVIQCGLFKGKDRAYFADRKEFDGPIQNQVDAAYQYVLEKINMGMQIQGIYRQDVYELPTDSVRELIANAVAHRSYLEPGNIQVAIFDDRLEVTSPGMLLNNVSIKKMMEGYSKPRNPAIANAFAYMKIIEKWGTGIPRIFRECREYGLPDPELIDFDGDFRVNMYRNTAIDYSPRVNDRVNDKVNDRVNEIEEKILKFIDNDPAITITQLSMELELSRKTIAAKLKTLKEKKMIERVGSSRKGYWKIL</sequence>
<dbReference type="GO" id="GO:0016787">
    <property type="term" value="F:hydrolase activity"/>
    <property type="evidence" value="ECO:0007669"/>
    <property type="project" value="UniProtKB-KW"/>
</dbReference>
<evidence type="ECO:0000313" key="3">
    <source>
        <dbReference type="EMBL" id="CBK88154.1"/>
    </source>
</evidence>
<keyword evidence="3" id="KW-0378">Hydrolase</keyword>
<dbReference type="Gene3D" id="3.30.950.30">
    <property type="entry name" value="Schlafen, AAA domain"/>
    <property type="match status" value="1"/>
</dbReference>
<dbReference type="STRING" id="717960.EC1_04770"/>
<dbReference type="HOGENOM" id="CLU_024970_1_2_9"/>
<evidence type="ECO:0000259" key="1">
    <source>
        <dbReference type="Pfam" id="PF04326"/>
    </source>
</evidence>
<dbReference type="PATRIC" id="fig|717960.3.peg.1832"/>
<dbReference type="InterPro" id="IPR036390">
    <property type="entry name" value="WH_DNA-bd_sf"/>
</dbReference>
<evidence type="ECO:0000259" key="2">
    <source>
        <dbReference type="Pfam" id="PF08279"/>
    </source>
</evidence>
<dbReference type="EC" id="3.6.1.-" evidence="3"/>
<dbReference type="InterPro" id="IPR038475">
    <property type="entry name" value="RecG_C_sf"/>
</dbReference>
<dbReference type="Gene3D" id="1.10.10.10">
    <property type="entry name" value="Winged helix-like DNA-binding domain superfamily/Winged helix DNA-binding domain"/>
    <property type="match status" value="1"/>
</dbReference>
<dbReference type="EMBL" id="FP929041">
    <property type="protein sequence ID" value="CBK88154.1"/>
    <property type="molecule type" value="Genomic_DNA"/>
</dbReference>
<dbReference type="Pfam" id="PF13749">
    <property type="entry name" value="HATPase_c_4"/>
    <property type="match status" value="1"/>
</dbReference>
<feature type="domain" description="Schlafen AlbA-2" evidence="1">
    <location>
        <begin position="10"/>
        <end position="129"/>
    </location>
</feature>
<name>D4JD82_9FIRM</name>
<reference evidence="3 4" key="1">
    <citation type="submission" date="2010-03" db="EMBL/GenBank/DDBJ databases">
        <title>The genome sequence of Eubacterium cylindroides T2-87.</title>
        <authorList>
            <consortium name="metaHIT consortium -- http://www.metahit.eu/"/>
            <person name="Pajon A."/>
            <person name="Turner K."/>
            <person name="Parkhill J."/>
            <person name="Duncan S."/>
            <person name="Flint H."/>
        </authorList>
    </citation>
    <scope>NUCLEOTIDE SEQUENCE [LARGE SCALE GENOMIC DNA]</scope>
    <source>
        <strain evidence="3 4">T2-87</strain>
    </source>
</reference>
<dbReference type="InterPro" id="IPR013196">
    <property type="entry name" value="HTH_11"/>
</dbReference>
<reference evidence="3 4" key="2">
    <citation type="submission" date="2010-03" db="EMBL/GenBank/DDBJ databases">
        <authorList>
            <person name="Pajon A."/>
        </authorList>
    </citation>
    <scope>NUCLEOTIDE SEQUENCE [LARGE SCALE GENOMIC DNA]</scope>
    <source>
        <strain evidence="3 4">T2-87</strain>
    </source>
</reference>
<organism evidence="3 4">
    <name type="scientific">Faecalitalea cylindroides T2-87</name>
    <dbReference type="NCBI Taxonomy" id="717960"/>
    <lineage>
        <taxon>Bacteria</taxon>
        <taxon>Bacillati</taxon>
        <taxon>Bacillota</taxon>
        <taxon>Erysipelotrichia</taxon>
        <taxon>Erysipelotrichales</taxon>
        <taxon>Erysipelotrichaceae</taxon>
        <taxon>Faecalitalea</taxon>
    </lineage>
</organism>
<dbReference type="Proteomes" id="UP000008801">
    <property type="component" value="Chromosome"/>
</dbReference>